<proteinExistence type="predicted"/>
<evidence type="ECO:0000313" key="2">
    <source>
        <dbReference type="EMBL" id="OVA13593.1"/>
    </source>
</evidence>
<sequence length="323" mass="35612">MSDFIPDNVSPTRIAYATSRLKDHVTVKLERNNFNLWNHQLSNLLRDNGISCFVYGKSSMSVHPLPLQMQMEIPSSTKNSKNGLSWKRLLCHWIKSTLSDAVLAQVGHLQTSAEVWSEIDRHWVARTLGTMAEFGGTTNQDGISRSGRDGQLGTSSKEYGTVQDALEEQHQLIELYNFVDSQAGIDTGIYWGATGLGFSKEHAKDSPTATFSHECFLRGSKAAVDEYVRGKQWLKKPAVVTQPLETVVTQAQALETPGLGTLLDSLRIGLESMQGNLTSMREEVTAKQGTVTNIEGRVNNVEGTVHAMMEVLKVINIFTGNDG</sequence>
<dbReference type="AlphaFoldDB" id="A0A200QT27"/>
<evidence type="ECO:0000313" key="3">
    <source>
        <dbReference type="Proteomes" id="UP000195402"/>
    </source>
</evidence>
<keyword evidence="3" id="KW-1185">Reference proteome</keyword>
<comment type="caution">
    <text evidence="2">The sequence shown here is derived from an EMBL/GenBank/DDBJ whole genome shotgun (WGS) entry which is preliminary data.</text>
</comment>
<evidence type="ECO:0000256" key="1">
    <source>
        <dbReference type="SAM" id="MobiDB-lite"/>
    </source>
</evidence>
<name>A0A200QT27_MACCD</name>
<reference evidence="2 3" key="1">
    <citation type="journal article" date="2017" name="Mol. Plant">
        <title>The Genome of Medicinal Plant Macleaya cordata Provides New Insights into Benzylisoquinoline Alkaloids Metabolism.</title>
        <authorList>
            <person name="Liu X."/>
            <person name="Liu Y."/>
            <person name="Huang P."/>
            <person name="Ma Y."/>
            <person name="Qing Z."/>
            <person name="Tang Q."/>
            <person name="Cao H."/>
            <person name="Cheng P."/>
            <person name="Zheng Y."/>
            <person name="Yuan Z."/>
            <person name="Zhou Y."/>
            <person name="Liu J."/>
            <person name="Tang Z."/>
            <person name="Zhuo Y."/>
            <person name="Zhang Y."/>
            <person name="Yu L."/>
            <person name="Huang J."/>
            <person name="Yang P."/>
            <person name="Peng Q."/>
            <person name="Zhang J."/>
            <person name="Jiang W."/>
            <person name="Zhang Z."/>
            <person name="Lin K."/>
            <person name="Ro D.K."/>
            <person name="Chen X."/>
            <person name="Xiong X."/>
            <person name="Shang Y."/>
            <person name="Huang S."/>
            <person name="Zeng J."/>
        </authorList>
    </citation>
    <scope>NUCLEOTIDE SEQUENCE [LARGE SCALE GENOMIC DNA]</scope>
    <source>
        <strain evidence="3">cv. BLH2017</strain>
        <tissue evidence="2">Root</tissue>
    </source>
</reference>
<dbReference type="InParanoid" id="A0A200QT27"/>
<accession>A0A200QT27</accession>
<organism evidence="2 3">
    <name type="scientific">Macleaya cordata</name>
    <name type="common">Five-seeded plume-poppy</name>
    <name type="synonym">Bocconia cordata</name>
    <dbReference type="NCBI Taxonomy" id="56857"/>
    <lineage>
        <taxon>Eukaryota</taxon>
        <taxon>Viridiplantae</taxon>
        <taxon>Streptophyta</taxon>
        <taxon>Embryophyta</taxon>
        <taxon>Tracheophyta</taxon>
        <taxon>Spermatophyta</taxon>
        <taxon>Magnoliopsida</taxon>
        <taxon>Ranunculales</taxon>
        <taxon>Papaveraceae</taxon>
        <taxon>Papaveroideae</taxon>
        <taxon>Macleaya</taxon>
    </lineage>
</organism>
<evidence type="ECO:0008006" key="4">
    <source>
        <dbReference type="Google" id="ProtNLM"/>
    </source>
</evidence>
<protein>
    <recommendedName>
        <fullName evidence="4">Retrotransposon Copia-like N-terminal domain-containing protein</fullName>
    </recommendedName>
</protein>
<dbReference type="EMBL" id="MVGT01001110">
    <property type="protein sequence ID" value="OVA13593.1"/>
    <property type="molecule type" value="Genomic_DNA"/>
</dbReference>
<dbReference type="Proteomes" id="UP000195402">
    <property type="component" value="Unassembled WGS sequence"/>
</dbReference>
<feature type="region of interest" description="Disordered" evidence="1">
    <location>
        <begin position="136"/>
        <end position="156"/>
    </location>
</feature>
<gene>
    <name evidence="2" type="ORF">BVC80_379g131</name>
</gene>